<dbReference type="Proteomes" id="UP000245464">
    <property type="component" value="Chromosome 3"/>
</dbReference>
<dbReference type="RefSeq" id="XP_065963325.1">
    <property type="nucleotide sequence ID" value="XM_066106387.1"/>
</dbReference>
<organism evidence="1 2">
    <name type="scientific">Pyrenophora tritici-repentis</name>
    <dbReference type="NCBI Taxonomy" id="45151"/>
    <lineage>
        <taxon>Eukaryota</taxon>
        <taxon>Fungi</taxon>
        <taxon>Dikarya</taxon>
        <taxon>Ascomycota</taxon>
        <taxon>Pezizomycotina</taxon>
        <taxon>Dothideomycetes</taxon>
        <taxon>Pleosporomycetidae</taxon>
        <taxon>Pleosporales</taxon>
        <taxon>Pleosporineae</taxon>
        <taxon>Pleosporaceae</taxon>
        <taxon>Pyrenophora</taxon>
    </lineage>
</organism>
<dbReference type="EMBL" id="NQIK02000003">
    <property type="protein sequence ID" value="KAF7573050.1"/>
    <property type="molecule type" value="Genomic_DNA"/>
</dbReference>
<accession>A0A834S0I3</accession>
<sequence>MGGGGESIANQILKTFALPDVVGSATSSKKLINLLRGHVVNPLIT</sequence>
<evidence type="ECO:0000313" key="2">
    <source>
        <dbReference type="Proteomes" id="UP000245464"/>
    </source>
</evidence>
<name>A0A834S0I3_9PLEO</name>
<dbReference type="KEGG" id="ptrr:90955936"/>
<evidence type="ECO:0000313" key="1">
    <source>
        <dbReference type="EMBL" id="KAF7573050.1"/>
    </source>
</evidence>
<reference evidence="1" key="1">
    <citation type="journal article" date="2018" name="BMC Genomics">
        <title>Comparative genomics of the wheat fungal pathogen Pyrenophora tritici-repentis reveals chromosomal variations and genome plasticity.</title>
        <authorList>
            <person name="Moolhuijzen P."/>
            <person name="See P.T."/>
            <person name="Hane J.K."/>
            <person name="Shi G."/>
            <person name="Liu Z."/>
            <person name="Oliver R.P."/>
            <person name="Moffat C.S."/>
        </authorList>
    </citation>
    <scope>NUCLEOTIDE SEQUENCE [LARGE SCALE GENOMIC DNA]</scope>
    <source>
        <strain evidence="1">M4</strain>
    </source>
</reference>
<comment type="caution">
    <text evidence="1">The sequence shown here is derived from an EMBL/GenBank/DDBJ whole genome shotgun (WGS) entry which is preliminary data.</text>
</comment>
<proteinExistence type="predicted"/>
<dbReference type="GeneID" id="90955936"/>
<dbReference type="AlphaFoldDB" id="A0A834S0I3"/>
<protein>
    <submittedName>
        <fullName evidence="1">Uncharacterized protein</fullName>
    </submittedName>
</protein>
<gene>
    <name evidence="1" type="ORF">PtrM4_079550</name>
</gene>